<feature type="chain" id="PRO_5045853266" evidence="1">
    <location>
        <begin position="21"/>
        <end position="418"/>
    </location>
</feature>
<dbReference type="Pfam" id="PF17116">
    <property type="entry name" value="T9SS_plug_1st"/>
    <property type="match status" value="1"/>
</dbReference>
<proteinExistence type="predicted"/>
<dbReference type="Gene3D" id="2.60.40.10">
    <property type="entry name" value="Immunoglobulins"/>
    <property type="match status" value="1"/>
</dbReference>
<feature type="domain" description="Type 9 secretion system plug protein N-terminal" evidence="2">
    <location>
        <begin position="33"/>
        <end position="157"/>
    </location>
</feature>
<feature type="signal peptide" evidence="1">
    <location>
        <begin position="1"/>
        <end position="20"/>
    </location>
</feature>
<comment type="caution">
    <text evidence="3">The sequence shown here is derived from an EMBL/GenBank/DDBJ whole genome shotgun (WGS) entry which is preliminary data.</text>
</comment>
<keyword evidence="1" id="KW-0732">Signal</keyword>
<dbReference type="InterPro" id="IPR031345">
    <property type="entry name" value="T9SS_Plug_N"/>
</dbReference>
<evidence type="ECO:0000259" key="2">
    <source>
        <dbReference type="Pfam" id="PF17116"/>
    </source>
</evidence>
<name>A0ABW9JK01_9SPHI</name>
<gene>
    <name evidence="3" type="ORF">E5L68_011345</name>
</gene>
<evidence type="ECO:0000313" key="4">
    <source>
        <dbReference type="Proteomes" id="UP001517367"/>
    </source>
</evidence>
<evidence type="ECO:0000256" key="1">
    <source>
        <dbReference type="SAM" id="SignalP"/>
    </source>
</evidence>
<dbReference type="RefSeq" id="WP_138730829.1">
    <property type="nucleotide sequence ID" value="NZ_SRMP02000017.1"/>
</dbReference>
<dbReference type="EMBL" id="SRMP02000017">
    <property type="protein sequence ID" value="MFN0291989.1"/>
    <property type="molecule type" value="Genomic_DNA"/>
</dbReference>
<sequence length="418" mass="48750">MKCKLLICLLSFLYLSTAKAQGEYENKVFKSYIKTVECYNTSKEQSFPIINLKSGETISFSFDDLRGGQQNYTYVVEHCTWDWRPSRLNILDYLEGVQQDILFNYRYSFNTLVKFTNYQLTFPNDQMKVRIGGNYILKIYEDNDPNKVVITQRFYVLNSTINIGAEVVPATDVTDRNSKQKINFSLFHQTPINNPFLEVKAVVMQNMIPQTAIVNTKPSFVKPGTLVYNDINTNHFFGGNEFRKFDTRSFRYKAEHVADIYRDSTQNVILSIDLPNESSRYSNQFDENGNFFIRNTDGRDNVTDSDYAYMLFTLAAPPPTPKGNVYVFGRFNNYALTDENKLTFESSRRRYYGNIKLKQGLYDFKYVWVDENGKFNDTVFEGSFFETENSYQVLAYYRRPGARYDDLVGFTNINSVKR</sequence>
<reference evidence="3 4" key="1">
    <citation type="submission" date="2024-12" db="EMBL/GenBank/DDBJ databases">
        <authorList>
            <person name="Hu S."/>
        </authorList>
    </citation>
    <scope>NUCLEOTIDE SEQUENCE [LARGE SCALE GENOMIC DNA]</scope>
    <source>
        <strain evidence="3 4">P-25</strain>
    </source>
</reference>
<organism evidence="3 4">
    <name type="scientific">Pedobacter helvus</name>
    <dbReference type="NCBI Taxonomy" id="2563444"/>
    <lineage>
        <taxon>Bacteria</taxon>
        <taxon>Pseudomonadati</taxon>
        <taxon>Bacteroidota</taxon>
        <taxon>Sphingobacteriia</taxon>
        <taxon>Sphingobacteriales</taxon>
        <taxon>Sphingobacteriaceae</taxon>
        <taxon>Pedobacter</taxon>
    </lineage>
</organism>
<protein>
    <submittedName>
        <fullName evidence="3">DUF5103 domain-containing protein</fullName>
    </submittedName>
</protein>
<evidence type="ECO:0000313" key="3">
    <source>
        <dbReference type="EMBL" id="MFN0291989.1"/>
    </source>
</evidence>
<dbReference type="Proteomes" id="UP001517367">
    <property type="component" value="Unassembled WGS sequence"/>
</dbReference>
<keyword evidence="4" id="KW-1185">Reference proteome</keyword>
<dbReference type="InterPro" id="IPR013783">
    <property type="entry name" value="Ig-like_fold"/>
</dbReference>
<accession>A0ABW9JK01</accession>